<feature type="transmembrane region" description="Helical" evidence="14">
    <location>
        <begin position="412"/>
        <end position="433"/>
    </location>
</feature>
<name>A0A2W5SKH3_CERSP</name>
<keyword evidence="6" id="KW-0808">Transferase</keyword>
<evidence type="ECO:0000256" key="8">
    <source>
        <dbReference type="ARBA" id="ARBA00022989"/>
    </source>
</evidence>
<dbReference type="EC" id="2.3.2.3" evidence="3"/>
<evidence type="ECO:0000256" key="9">
    <source>
        <dbReference type="ARBA" id="ARBA00023098"/>
    </source>
</evidence>
<evidence type="ECO:0000313" key="16">
    <source>
        <dbReference type="EMBL" id="PZR00135.1"/>
    </source>
</evidence>
<comment type="catalytic activity">
    <reaction evidence="13">
        <text>L-lysyl-tRNA(Lys) + a 1,2-diacyl-sn-glycero-3-phospho-(1'-sn-glycerol) = a 1,2-diacyl-sn-glycero-3-phospho-1'-(3'-O-L-lysyl)-sn-glycerol + tRNA(Lys)</text>
        <dbReference type="Rhea" id="RHEA:10668"/>
        <dbReference type="Rhea" id="RHEA-COMP:9696"/>
        <dbReference type="Rhea" id="RHEA-COMP:9697"/>
        <dbReference type="ChEBI" id="CHEBI:64716"/>
        <dbReference type="ChEBI" id="CHEBI:75792"/>
        <dbReference type="ChEBI" id="CHEBI:78442"/>
        <dbReference type="ChEBI" id="CHEBI:78529"/>
        <dbReference type="EC" id="2.3.2.3"/>
    </reaction>
</comment>
<evidence type="ECO:0000256" key="13">
    <source>
        <dbReference type="ARBA" id="ARBA00047540"/>
    </source>
</evidence>
<feature type="domain" description="Phosphatidylglycerol lysyltransferase C-terminal" evidence="15">
    <location>
        <begin position="554"/>
        <end position="843"/>
    </location>
</feature>
<dbReference type="PANTHER" id="PTHR34697">
    <property type="entry name" value="PHOSPHATIDYLGLYCEROL LYSYLTRANSFERASE"/>
    <property type="match status" value="1"/>
</dbReference>
<keyword evidence="11" id="KW-0046">Antibiotic resistance</keyword>
<dbReference type="GO" id="GO:0046677">
    <property type="term" value="P:response to antibiotic"/>
    <property type="evidence" value="ECO:0007669"/>
    <property type="project" value="UniProtKB-KW"/>
</dbReference>
<dbReference type="PANTHER" id="PTHR34697:SF2">
    <property type="entry name" value="PHOSPHATIDYLGLYCEROL LYSYLTRANSFERASE"/>
    <property type="match status" value="1"/>
</dbReference>
<gene>
    <name evidence="16" type="primary">mprF</name>
    <name evidence="16" type="ORF">DI533_05905</name>
</gene>
<dbReference type="InterPro" id="IPR024320">
    <property type="entry name" value="LPG_synthase_C"/>
</dbReference>
<dbReference type="GO" id="GO:0050071">
    <property type="term" value="F:phosphatidylglycerol lysyltransferase activity"/>
    <property type="evidence" value="ECO:0007669"/>
    <property type="project" value="UniProtKB-EC"/>
</dbReference>
<dbReference type="InterPro" id="IPR022791">
    <property type="entry name" value="L-PG_synthase/AglD"/>
</dbReference>
<feature type="transmembrane region" description="Helical" evidence="14">
    <location>
        <begin position="240"/>
        <end position="258"/>
    </location>
</feature>
<evidence type="ECO:0000256" key="5">
    <source>
        <dbReference type="ARBA" id="ARBA00022475"/>
    </source>
</evidence>
<evidence type="ECO:0000256" key="1">
    <source>
        <dbReference type="ARBA" id="ARBA00004651"/>
    </source>
</evidence>
<dbReference type="GO" id="GO:0055091">
    <property type="term" value="P:phospholipid homeostasis"/>
    <property type="evidence" value="ECO:0007669"/>
    <property type="project" value="TreeGrafter"/>
</dbReference>
<feature type="transmembrane region" description="Helical" evidence="14">
    <location>
        <begin position="332"/>
        <end position="360"/>
    </location>
</feature>
<evidence type="ECO:0000256" key="4">
    <source>
        <dbReference type="ARBA" id="ARBA00021546"/>
    </source>
</evidence>
<feature type="transmembrane region" description="Helical" evidence="14">
    <location>
        <begin position="439"/>
        <end position="456"/>
    </location>
</feature>
<feature type="transmembrane region" description="Helical" evidence="14">
    <location>
        <begin position="16"/>
        <end position="34"/>
    </location>
</feature>
<evidence type="ECO:0000256" key="7">
    <source>
        <dbReference type="ARBA" id="ARBA00022692"/>
    </source>
</evidence>
<proteinExistence type="inferred from homology"/>
<reference evidence="16 17" key="1">
    <citation type="submission" date="2017-08" db="EMBL/GenBank/DDBJ databases">
        <title>Infants hospitalized years apart are colonized by the same room-sourced microbial strains.</title>
        <authorList>
            <person name="Brooks B."/>
            <person name="Olm M.R."/>
            <person name="Firek B.A."/>
            <person name="Baker R."/>
            <person name="Thomas B.C."/>
            <person name="Morowitz M.J."/>
            <person name="Banfield J.F."/>
        </authorList>
    </citation>
    <scope>NUCLEOTIDE SEQUENCE [LARGE SCALE GENOMIC DNA]</scope>
    <source>
        <strain evidence="16">S2_003_000_R2_11</strain>
    </source>
</reference>
<dbReference type="SUPFAM" id="SSF55729">
    <property type="entry name" value="Acyl-CoA N-acyltransferases (Nat)"/>
    <property type="match status" value="1"/>
</dbReference>
<dbReference type="GO" id="GO:0005886">
    <property type="term" value="C:plasma membrane"/>
    <property type="evidence" value="ECO:0007669"/>
    <property type="project" value="UniProtKB-SubCell"/>
</dbReference>
<dbReference type="NCBIfam" id="NF033480">
    <property type="entry name" value="bifunc_MprF"/>
    <property type="match status" value="1"/>
</dbReference>
<comment type="caution">
    <text evidence="16">The sequence shown here is derived from an EMBL/GenBank/DDBJ whole genome shotgun (WGS) entry which is preliminary data.</text>
</comment>
<evidence type="ECO:0000256" key="2">
    <source>
        <dbReference type="ARBA" id="ARBA00008627"/>
    </source>
</evidence>
<dbReference type="InterPro" id="IPR051211">
    <property type="entry name" value="PG_lysyltransferase"/>
</dbReference>
<dbReference type="AlphaFoldDB" id="A0A2W5SKH3"/>
<sequence>MPLSEKAAGIWQTLRAAFPYALAVALFGFGLYAVSRLLADVKLSDVMVQVHATPALTLVLALLATLGGYLCLVGYDWSALRYIGKPLPLGITVTGGLMAYAFGNTIGLSAVSGGAVRYRIYSGLGLDAFDVAAVSTFAAVSYGLAATVMGLGAVALYPDLLGELSPLPLPLMRWASIGAILVIVLPLVIAGALNGSIKLGRFTIRAPSLPVLFGQALFSFGDIVFAAMTLYLLLPSGELGFTPFIGIFAVATMAGIMSHVPGGVGVFETVVLAALPATVPIDTAAAGLLLFRLIYFIVPFLAALAVLALYEALVVVRGAAGQQPGGRLGRALATLGPTLGAISPMAPVVLAAMIFGAGLWMSFAALIPSYTETAEALEKVFPLVLLEGGALLSSVLGAVLIVLALGVARRSLGAYLLALGAMAAGVVVSLINALDVEGALALGVAILILLPFRREFNRRSSLVHGAFSPFWFLLILGLILSVGFVLVFAHKSTPYSSELWWQFATDKGAPRALRAGLILALIVAVSALTLLLRVPRLHPAKPGADELQRAAAIVARQSDPDAGLALTGDKSLMFSDDGRGFLMFGVHGRSWIALGGPVGPDDTAAELGWAFCDTALRAGARPVFYEVGEGDLALMLDLGLSLHKLGERGVVDLEGFNLDGASRKKLRAAHARAGRDGLTLDIVPPPHGADLLTELAAISDEWLVTKKTREKRFSVGRFDRDWLARWPMILVRHQGRVVAFANLMWAEGQPQATIDLMRHSKSAPAGVMDFLFTELMLRLKAQGIKSFSMGMAPLSGLEARRGVRLWNRFGAAIFQHGGHFYNFAGLRAFKAKFDPKWEPRYLAVASAAPPMIPLADAAMLIAGGTRGVLAA</sequence>
<feature type="transmembrane region" description="Helical" evidence="14">
    <location>
        <begin position="97"/>
        <end position="116"/>
    </location>
</feature>
<feature type="transmembrane region" description="Helical" evidence="14">
    <location>
        <begin position="55"/>
        <end position="77"/>
    </location>
</feature>
<comment type="similarity">
    <text evidence="2">Belongs to the LPG synthase family.</text>
</comment>
<feature type="transmembrane region" description="Helical" evidence="14">
    <location>
        <begin position="468"/>
        <end position="492"/>
    </location>
</feature>
<keyword evidence="9" id="KW-0443">Lipid metabolism</keyword>
<organism evidence="16 17">
    <name type="scientific">Cereibacter sphaeroides</name>
    <name type="common">Rhodobacter sphaeroides</name>
    <dbReference type="NCBI Taxonomy" id="1063"/>
    <lineage>
        <taxon>Bacteria</taxon>
        <taxon>Pseudomonadati</taxon>
        <taxon>Pseudomonadota</taxon>
        <taxon>Alphaproteobacteria</taxon>
        <taxon>Rhodobacterales</taxon>
        <taxon>Paracoccaceae</taxon>
        <taxon>Cereibacter</taxon>
    </lineage>
</organism>
<dbReference type="Pfam" id="PF03706">
    <property type="entry name" value="LPG_synthase_TM"/>
    <property type="match status" value="1"/>
</dbReference>
<feature type="transmembrane region" description="Helical" evidence="14">
    <location>
        <begin position="512"/>
        <end position="532"/>
    </location>
</feature>
<keyword evidence="5" id="KW-1003">Cell membrane</keyword>
<protein>
    <recommendedName>
        <fullName evidence="4">Phosphatidylglycerol lysyltransferase</fullName>
        <ecNumber evidence="3">2.3.2.3</ecNumber>
    </recommendedName>
    <alternativeName>
        <fullName evidence="12">Lysylphosphatidylglycerol synthase</fullName>
    </alternativeName>
</protein>
<evidence type="ECO:0000256" key="10">
    <source>
        <dbReference type="ARBA" id="ARBA00023136"/>
    </source>
</evidence>
<accession>A0A2W5SKH3</accession>
<evidence type="ECO:0000259" key="15">
    <source>
        <dbReference type="Pfam" id="PF09924"/>
    </source>
</evidence>
<evidence type="ECO:0000256" key="14">
    <source>
        <dbReference type="SAM" id="Phobius"/>
    </source>
</evidence>
<dbReference type="Pfam" id="PF09924">
    <property type="entry name" value="LPG_synthase_C"/>
    <property type="match status" value="1"/>
</dbReference>
<feature type="transmembrane region" description="Helical" evidence="14">
    <location>
        <begin position="209"/>
        <end position="234"/>
    </location>
</feature>
<comment type="subcellular location">
    <subcellularLocation>
        <location evidence="1">Cell membrane</location>
        <topology evidence="1">Multi-pass membrane protein</topology>
    </subcellularLocation>
</comment>
<dbReference type="Proteomes" id="UP000248975">
    <property type="component" value="Unassembled WGS sequence"/>
</dbReference>
<evidence type="ECO:0000256" key="11">
    <source>
        <dbReference type="ARBA" id="ARBA00023251"/>
    </source>
</evidence>
<evidence type="ECO:0000313" key="17">
    <source>
        <dbReference type="Proteomes" id="UP000248975"/>
    </source>
</evidence>
<feature type="transmembrane region" description="Helical" evidence="14">
    <location>
        <begin position="177"/>
        <end position="197"/>
    </location>
</feature>
<feature type="transmembrane region" description="Helical" evidence="14">
    <location>
        <begin position="380"/>
        <end position="405"/>
    </location>
</feature>
<evidence type="ECO:0000256" key="6">
    <source>
        <dbReference type="ARBA" id="ARBA00022679"/>
    </source>
</evidence>
<keyword evidence="10 14" id="KW-0472">Membrane</keyword>
<evidence type="ECO:0000256" key="3">
    <source>
        <dbReference type="ARBA" id="ARBA00012014"/>
    </source>
</evidence>
<dbReference type="InterPro" id="IPR016181">
    <property type="entry name" value="Acyl_CoA_acyltransferase"/>
</dbReference>
<keyword evidence="8 14" id="KW-1133">Transmembrane helix</keyword>
<evidence type="ECO:0000256" key="12">
    <source>
        <dbReference type="ARBA" id="ARBA00031899"/>
    </source>
</evidence>
<dbReference type="GO" id="GO:0006629">
    <property type="term" value="P:lipid metabolic process"/>
    <property type="evidence" value="ECO:0007669"/>
    <property type="project" value="UniProtKB-KW"/>
</dbReference>
<feature type="transmembrane region" description="Helical" evidence="14">
    <location>
        <begin position="297"/>
        <end position="320"/>
    </location>
</feature>
<dbReference type="EMBL" id="QFQS01000001">
    <property type="protein sequence ID" value="PZR00135.1"/>
    <property type="molecule type" value="Genomic_DNA"/>
</dbReference>
<keyword evidence="7 14" id="KW-0812">Transmembrane</keyword>
<feature type="transmembrane region" description="Helical" evidence="14">
    <location>
        <begin position="128"/>
        <end position="157"/>
    </location>
</feature>